<protein>
    <recommendedName>
        <fullName evidence="3">Protein GrpE</fullName>
    </recommendedName>
    <alternativeName>
        <fullName evidence="3">HSP-70 cofactor</fullName>
    </alternativeName>
</protein>
<comment type="caution">
    <text evidence="6">The sequence shown here is derived from an EMBL/GenBank/DDBJ whole genome shotgun (WGS) entry which is preliminary data.</text>
</comment>
<dbReference type="Gene3D" id="2.30.22.10">
    <property type="entry name" value="Head domain of nucleotide exchange factor GrpE"/>
    <property type="match status" value="1"/>
</dbReference>
<dbReference type="HAMAP" id="MF_01151">
    <property type="entry name" value="GrpE"/>
    <property type="match status" value="1"/>
</dbReference>
<dbReference type="AlphaFoldDB" id="A0A9D1LEV5"/>
<organism evidence="6 7">
    <name type="scientific">Candidatus Limisoma intestinavium</name>
    <dbReference type="NCBI Taxonomy" id="2840856"/>
    <lineage>
        <taxon>Bacteria</taxon>
        <taxon>Pseudomonadati</taxon>
        <taxon>Bacteroidota</taxon>
        <taxon>Bacteroidia</taxon>
        <taxon>Bacteroidales</taxon>
        <taxon>Candidatus Limisoma</taxon>
    </lineage>
</organism>
<keyword evidence="3" id="KW-0346">Stress response</keyword>
<evidence type="ECO:0000256" key="4">
    <source>
        <dbReference type="RuleBase" id="RU004478"/>
    </source>
</evidence>
<reference evidence="6" key="2">
    <citation type="journal article" date="2021" name="PeerJ">
        <title>Extensive microbial diversity within the chicken gut microbiome revealed by metagenomics and culture.</title>
        <authorList>
            <person name="Gilroy R."/>
            <person name="Ravi A."/>
            <person name="Getino M."/>
            <person name="Pursley I."/>
            <person name="Horton D.L."/>
            <person name="Alikhan N.F."/>
            <person name="Baker D."/>
            <person name="Gharbi K."/>
            <person name="Hall N."/>
            <person name="Watson M."/>
            <person name="Adriaenssens E.M."/>
            <person name="Foster-Nyarko E."/>
            <person name="Jarju S."/>
            <person name="Secka A."/>
            <person name="Antonio M."/>
            <person name="Oren A."/>
            <person name="Chaudhuri R.R."/>
            <person name="La Ragione R."/>
            <person name="Hildebrand F."/>
            <person name="Pallen M.J."/>
        </authorList>
    </citation>
    <scope>NUCLEOTIDE SEQUENCE</scope>
    <source>
        <strain evidence="6">17073</strain>
    </source>
</reference>
<dbReference type="GO" id="GO:0006457">
    <property type="term" value="P:protein folding"/>
    <property type="evidence" value="ECO:0007669"/>
    <property type="project" value="InterPro"/>
</dbReference>
<dbReference type="EMBL" id="DVMS01000003">
    <property type="protein sequence ID" value="HIU38053.1"/>
    <property type="molecule type" value="Genomic_DNA"/>
</dbReference>
<gene>
    <name evidence="3" type="primary">grpE</name>
    <name evidence="6" type="ORF">IAD18_00095</name>
</gene>
<dbReference type="SUPFAM" id="SSF58014">
    <property type="entry name" value="Coiled-coil domain of nucleotide exchange factor GrpE"/>
    <property type="match status" value="1"/>
</dbReference>
<dbReference type="InterPro" id="IPR013805">
    <property type="entry name" value="GrpE_CC"/>
</dbReference>
<feature type="region of interest" description="Disordered" evidence="5">
    <location>
        <begin position="1"/>
        <end position="55"/>
    </location>
</feature>
<accession>A0A9D1LEV5</accession>
<keyword evidence="2 3" id="KW-0143">Chaperone</keyword>
<dbReference type="GO" id="GO:0005737">
    <property type="term" value="C:cytoplasm"/>
    <property type="evidence" value="ECO:0007669"/>
    <property type="project" value="UniProtKB-SubCell"/>
</dbReference>
<sequence length="195" mass="22368">MSEKSKNEDNELKNKKANAEEATAETAQEQSDAPEKEEMTDEEKLQNELETTKESLEKEKKEYMFLLAEFDNFRKRTLKEKAELIKNAGENAMKELLPVVDDFERAMQAAEESSDIDSIKEGIILIYNKFMKYLEKNGVTPINSTDADFNTEFHEAVTTFPTDDESKKGKVIDTVQKGYMMHDKVLRHSKVVVGQ</sequence>
<comment type="similarity">
    <text evidence="1 3 4">Belongs to the GrpE family.</text>
</comment>
<dbReference type="Proteomes" id="UP000824076">
    <property type="component" value="Unassembled WGS sequence"/>
</dbReference>
<evidence type="ECO:0000256" key="3">
    <source>
        <dbReference type="HAMAP-Rule" id="MF_01151"/>
    </source>
</evidence>
<dbReference type="GO" id="GO:0042803">
    <property type="term" value="F:protein homodimerization activity"/>
    <property type="evidence" value="ECO:0007669"/>
    <property type="project" value="InterPro"/>
</dbReference>
<name>A0A9D1LEV5_9BACT</name>
<dbReference type="PANTHER" id="PTHR21237:SF23">
    <property type="entry name" value="GRPE PROTEIN HOMOLOG, MITOCHONDRIAL"/>
    <property type="match status" value="1"/>
</dbReference>
<comment type="subcellular location">
    <subcellularLocation>
        <location evidence="3">Cytoplasm</location>
    </subcellularLocation>
</comment>
<dbReference type="PRINTS" id="PR00773">
    <property type="entry name" value="GRPEPROTEIN"/>
</dbReference>
<dbReference type="GO" id="GO:0051087">
    <property type="term" value="F:protein-folding chaperone binding"/>
    <property type="evidence" value="ECO:0007669"/>
    <property type="project" value="InterPro"/>
</dbReference>
<keyword evidence="3" id="KW-0963">Cytoplasm</keyword>
<evidence type="ECO:0000256" key="1">
    <source>
        <dbReference type="ARBA" id="ARBA00009054"/>
    </source>
</evidence>
<comment type="subunit">
    <text evidence="3">Homodimer.</text>
</comment>
<dbReference type="InterPro" id="IPR000740">
    <property type="entry name" value="GrpE"/>
</dbReference>
<feature type="compositionally biased region" description="Basic and acidic residues" evidence="5">
    <location>
        <begin position="33"/>
        <end position="55"/>
    </location>
</feature>
<evidence type="ECO:0000256" key="2">
    <source>
        <dbReference type="ARBA" id="ARBA00023186"/>
    </source>
</evidence>
<evidence type="ECO:0000313" key="7">
    <source>
        <dbReference type="Proteomes" id="UP000824076"/>
    </source>
</evidence>
<evidence type="ECO:0000256" key="5">
    <source>
        <dbReference type="SAM" id="MobiDB-lite"/>
    </source>
</evidence>
<dbReference type="Pfam" id="PF01025">
    <property type="entry name" value="GrpE"/>
    <property type="match status" value="1"/>
</dbReference>
<proteinExistence type="inferred from homology"/>
<dbReference type="GO" id="GO:0051082">
    <property type="term" value="F:unfolded protein binding"/>
    <property type="evidence" value="ECO:0007669"/>
    <property type="project" value="TreeGrafter"/>
</dbReference>
<dbReference type="InterPro" id="IPR009012">
    <property type="entry name" value="GrpE_head"/>
</dbReference>
<dbReference type="CDD" id="cd00446">
    <property type="entry name" value="GrpE"/>
    <property type="match status" value="1"/>
</dbReference>
<dbReference type="GO" id="GO:0000774">
    <property type="term" value="F:adenyl-nucleotide exchange factor activity"/>
    <property type="evidence" value="ECO:0007669"/>
    <property type="project" value="InterPro"/>
</dbReference>
<dbReference type="PANTHER" id="PTHR21237">
    <property type="entry name" value="GRPE PROTEIN"/>
    <property type="match status" value="1"/>
</dbReference>
<reference evidence="6" key="1">
    <citation type="submission" date="2020-10" db="EMBL/GenBank/DDBJ databases">
        <authorList>
            <person name="Gilroy R."/>
        </authorList>
    </citation>
    <scope>NUCLEOTIDE SEQUENCE</scope>
    <source>
        <strain evidence="6">17073</strain>
    </source>
</reference>
<dbReference type="Gene3D" id="3.90.20.20">
    <property type="match status" value="1"/>
</dbReference>
<evidence type="ECO:0000313" key="6">
    <source>
        <dbReference type="EMBL" id="HIU38053.1"/>
    </source>
</evidence>
<feature type="compositionally biased region" description="Low complexity" evidence="5">
    <location>
        <begin position="20"/>
        <end position="31"/>
    </location>
</feature>
<feature type="compositionally biased region" description="Basic and acidic residues" evidence="5">
    <location>
        <begin position="1"/>
        <end position="19"/>
    </location>
</feature>
<comment type="function">
    <text evidence="3">Participates actively in the response to hyperosmotic and heat shock by preventing the aggregation of stress-denatured proteins, in association with DnaK and GrpE. It is the nucleotide exchange factor for DnaK and may function as a thermosensor. Unfolded proteins bind initially to DnaJ; upon interaction with the DnaJ-bound protein, DnaK hydrolyzes its bound ATP, resulting in the formation of a stable complex. GrpE releases ADP from DnaK; ATP binding to DnaK triggers the release of the substrate protein, thus completing the reaction cycle. Several rounds of ATP-dependent interactions between DnaJ, DnaK and GrpE are required for fully efficient folding.</text>
</comment>
<dbReference type="SUPFAM" id="SSF51064">
    <property type="entry name" value="Head domain of nucleotide exchange factor GrpE"/>
    <property type="match status" value="1"/>
</dbReference>